<sequence length="181" mass="20206">MITLSTTSTSTGSAVTTTPSLFARGDGTGAGTGVVTLGDELFSSSLALPPPYEDAAQFFVSAETGEGMSDVLEYVVQRVIRRWEYNELVEAWRMHIREASTAETIRLGLKGGKRRTDERGWAGVVLWIMTHHAWDFSLTFIRPFRILFISLFHSLCMLFKFDKLLSLDVVTYTICILCGMH</sequence>
<proteinExistence type="predicted"/>
<feature type="compositionally biased region" description="Low complexity" evidence="1">
    <location>
        <begin position="1"/>
        <end position="20"/>
    </location>
</feature>
<dbReference type="Proteomes" id="UP000076154">
    <property type="component" value="Unassembled WGS sequence"/>
</dbReference>
<gene>
    <name evidence="2" type="ORF">Hypma_002732</name>
</gene>
<evidence type="ECO:0000256" key="1">
    <source>
        <dbReference type="SAM" id="MobiDB-lite"/>
    </source>
</evidence>
<evidence type="ECO:0000313" key="2">
    <source>
        <dbReference type="EMBL" id="RDB16360.1"/>
    </source>
</evidence>
<evidence type="ECO:0000313" key="3">
    <source>
        <dbReference type="Proteomes" id="UP000076154"/>
    </source>
</evidence>
<name>A0A369J5C1_HYPMA</name>
<keyword evidence="3" id="KW-1185">Reference proteome</keyword>
<protein>
    <submittedName>
        <fullName evidence="2">Uncharacterized protein</fullName>
    </submittedName>
</protein>
<dbReference type="InParanoid" id="A0A369J5C1"/>
<reference evidence="2" key="1">
    <citation type="submission" date="2018-04" db="EMBL/GenBank/DDBJ databases">
        <title>Whole genome sequencing of Hypsizygus marmoreus.</title>
        <authorList>
            <person name="Choi I.-G."/>
            <person name="Min B."/>
            <person name="Kim J.-G."/>
            <person name="Kim S."/>
            <person name="Oh Y.-L."/>
            <person name="Kong W.-S."/>
            <person name="Park H."/>
            <person name="Jeong J."/>
            <person name="Song E.-S."/>
        </authorList>
    </citation>
    <scope>NUCLEOTIDE SEQUENCE [LARGE SCALE GENOMIC DNA]</scope>
    <source>
        <strain evidence="2">51987-8</strain>
    </source>
</reference>
<comment type="caution">
    <text evidence="2">The sequence shown here is derived from an EMBL/GenBank/DDBJ whole genome shotgun (WGS) entry which is preliminary data.</text>
</comment>
<organism evidence="2 3">
    <name type="scientific">Hypsizygus marmoreus</name>
    <name type="common">White beech mushroom</name>
    <name type="synonym">Agaricus marmoreus</name>
    <dbReference type="NCBI Taxonomy" id="39966"/>
    <lineage>
        <taxon>Eukaryota</taxon>
        <taxon>Fungi</taxon>
        <taxon>Dikarya</taxon>
        <taxon>Basidiomycota</taxon>
        <taxon>Agaricomycotina</taxon>
        <taxon>Agaricomycetes</taxon>
        <taxon>Agaricomycetidae</taxon>
        <taxon>Agaricales</taxon>
        <taxon>Tricholomatineae</taxon>
        <taxon>Lyophyllaceae</taxon>
        <taxon>Hypsizygus</taxon>
    </lineage>
</organism>
<dbReference type="AlphaFoldDB" id="A0A369J5C1"/>
<accession>A0A369J5C1</accession>
<dbReference type="STRING" id="39966.A0A369J5C1"/>
<dbReference type="EMBL" id="LUEZ02000124">
    <property type="protein sequence ID" value="RDB16360.1"/>
    <property type="molecule type" value="Genomic_DNA"/>
</dbReference>
<feature type="region of interest" description="Disordered" evidence="1">
    <location>
        <begin position="1"/>
        <end position="23"/>
    </location>
</feature>
<dbReference type="OrthoDB" id="3060390at2759"/>